<dbReference type="InterPro" id="IPR008984">
    <property type="entry name" value="SMAD_FHA_dom_sf"/>
</dbReference>
<dbReference type="OrthoDB" id="6260541at2759"/>
<keyword evidence="7" id="KW-1185">Reference proteome</keyword>
<dbReference type="CDD" id="cd15471">
    <property type="entry name" value="Myo5p-like_CBD_afadin"/>
    <property type="match status" value="1"/>
</dbReference>
<feature type="domain" description="Dilute" evidence="5">
    <location>
        <begin position="676"/>
        <end position="904"/>
    </location>
</feature>
<dbReference type="PROSITE" id="PS50200">
    <property type="entry name" value="RA"/>
    <property type="match status" value="2"/>
</dbReference>
<dbReference type="Pfam" id="PF00595">
    <property type="entry name" value="PDZ"/>
    <property type="match status" value="1"/>
</dbReference>
<dbReference type="FunFam" id="3.10.20.90:FF:000033">
    <property type="entry name" value="afadin isoform X1"/>
    <property type="match status" value="1"/>
</dbReference>
<dbReference type="SUPFAM" id="SSF49879">
    <property type="entry name" value="SMAD/FHA domain"/>
    <property type="match status" value="1"/>
</dbReference>
<feature type="compositionally biased region" description="Low complexity" evidence="2">
    <location>
        <begin position="1980"/>
        <end position="1996"/>
    </location>
</feature>
<dbReference type="InterPro" id="IPR002710">
    <property type="entry name" value="Dilute_dom"/>
</dbReference>
<feature type="region of interest" description="Disordered" evidence="2">
    <location>
        <begin position="1337"/>
        <end position="1356"/>
    </location>
</feature>
<dbReference type="PROSITE" id="PS51126">
    <property type="entry name" value="DILUTE"/>
    <property type="match status" value="1"/>
</dbReference>
<dbReference type="GO" id="GO:0007155">
    <property type="term" value="P:cell adhesion"/>
    <property type="evidence" value="ECO:0007669"/>
    <property type="project" value="UniProtKB-KW"/>
</dbReference>
<feature type="compositionally biased region" description="Basic and acidic residues" evidence="2">
    <location>
        <begin position="1856"/>
        <end position="1870"/>
    </location>
</feature>
<organism evidence="6 7">
    <name type="scientific">Stomoxys calcitrans</name>
    <name type="common">Stable fly</name>
    <name type="synonym">Conops calcitrans</name>
    <dbReference type="NCBI Taxonomy" id="35570"/>
    <lineage>
        <taxon>Eukaryota</taxon>
        <taxon>Metazoa</taxon>
        <taxon>Ecdysozoa</taxon>
        <taxon>Arthropoda</taxon>
        <taxon>Hexapoda</taxon>
        <taxon>Insecta</taxon>
        <taxon>Pterygota</taxon>
        <taxon>Neoptera</taxon>
        <taxon>Endopterygota</taxon>
        <taxon>Diptera</taxon>
        <taxon>Brachycera</taxon>
        <taxon>Muscomorpha</taxon>
        <taxon>Muscoidea</taxon>
        <taxon>Muscidae</taxon>
        <taxon>Stomoxys</taxon>
    </lineage>
</organism>
<evidence type="ECO:0008006" key="8">
    <source>
        <dbReference type="Google" id="ProtNLM"/>
    </source>
</evidence>
<dbReference type="CDD" id="cd01782">
    <property type="entry name" value="RA1_Afadin"/>
    <property type="match status" value="1"/>
</dbReference>
<evidence type="ECO:0000259" key="5">
    <source>
        <dbReference type="PROSITE" id="PS51126"/>
    </source>
</evidence>
<dbReference type="Pfam" id="PF01843">
    <property type="entry name" value="DIL"/>
    <property type="match status" value="1"/>
</dbReference>
<feature type="compositionally biased region" description="Low complexity" evidence="2">
    <location>
        <begin position="1447"/>
        <end position="1459"/>
    </location>
</feature>
<feature type="region of interest" description="Disordered" evidence="2">
    <location>
        <begin position="1396"/>
        <end position="1464"/>
    </location>
</feature>
<dbReference type="VEuPathDB" id="VectorBase:SCAU003939"/>
<feature type="compositionally biased region" description="Low complexity" evidence="2">
    <location>
        <begin position="1945"/>
        <end position="1958"/>
    </location>
</feature>
<evidence type="ECO:0000259" key="3">
    <source>
        <dbReference type="PROSITE" id="PS50106"/>
    </source>
</evidence>
<dbReference type="CDD" id="cd01781">
    <property type="entry name" value="RA2_Afadin"/>
    <property type="match status" value="1"/>
</dbReference>
<dbReference type="Pfam" id="PF00788">
    <property type="entry name" value="RA"/>
    <property type="match status" value="2"/>
</dbReference>
<feature type="domain" description="PDZ" evidence="3">
    <location>
        <begin position="999"/>
        <end position="1084"/>
    </location>
</feature>
<feature type="region of interest" description="Disordered" evidence="2">
    <location>
        <begin position="331"/>
        <end position="364"/>
    </location>
</feature>
<dbReference type="Gene3D" id="2.30.42.10">
    <property type="match status" value="1"/>
</dbReference>
<protein>
    <recommendedName>
        <fullName evidence="8">Afadin</fullName>
    </recommendedName>
</protein>
<evidence type="ECO:0000259" key="4">
    <source>
        <dbReference type="PROSITE" id="PS50200"/>
    </source>
</evidence>
<dbReference type="Pfam" id="PF00498">
    <property type="entry name" value="FHA"/>
    <property type="match status" value="1"/>
</dbReference>
<sequence length="2070" mass="229701">MSHDTNKKMLDREAVRSVIQQWNANRLDLFALSEPDENLLFHGVMRFYFQDAGQKVATKCIRVASDATVIDVIDTLIEKFRPDMRMLSVPNYALYEVHANGEERRLNPDEKPLLVQLNWHIDDREGRFLLKNIDQKTTPIEQNDINFKRKLSKREKKEQKKKDKLAKLHTDGSNTTTNSQSNGLNGSHGTEGDTQVAGKLYTELPETSFTRSISNPEAVMRRRRQQKLEKKLQQFRSRDGGPDTGGTLKIYGESLCQDVPYKTLLLSIRDCAQAVVREMLTKYGLEKTDPLHYCLVQVNSDGSEYILDDDECPLSILMNHPTSRGSIMFHVRRRPADSQPRRRKKKPLGASNGANNISQDREGPMLVEVTHSGDGGRRLKLGNDPIEVGSANTNCLQLFGPSIQARHCLISLVEGVCTVTPLHADALTFVNGHHISQPTILHNGSVVMFGRVASYRFVDSPTDGRYNLALSQSQLDSACLYESRSPASPGSWNDEDGALSSTHKSDYDPHNVNASDHTEIDGNLRSSNGSDSKNQPGGGNFHGGSSGGGGGGGGGGDTQSLEGNLENETKSISSLKSGGSNSQERSPKMPLSSTSAAAHIEPQGQEPILPAVLEFPETHQEFFLRHIITELDVNAPHFKLAPVYSLYLCARYRASTHYRPELQPTERAHKLTIFLHHVANLIYNVVQEQYTDPRILAFWMANSSEFLHFLKSDRHISAFSVQAQEVLAESVQTAFRNLVNCFRVELSQTLNQFLSETIDHDSAAGLVLTVLGSAMALLRRCRVNAALTIQLFSQLFHYINVICFNTIVANSHMCTAEWGKVMTERLQLLELWAERQGLELAADCHLAKINQCAQFLQAPKTSVEEIQQLACSCFRLNSLQMAALLQQEKIPRNLVDTAIRMAESVADELTRADGREVRLEESPELHLALLLPDDGFSCDVVRGIPSGLVDFLNPLQQQGMCRLAAQPTSIGLWTVYMHQFNARSSSAMSNKLPQPEVQVIKLHKNSNGMGLSIVAAKGAGQERLGIYIKSVVPGGAADADGRLQAGDQLLRVDGQSLIGITQERAADYLVRTGPVVTLDVAKQGAIYHGLATLLQQPSPVIQREEMPPPMQTLQFPHPQQRRHSSHNTSRYYSSISDDSLNRSRRESFAGIYASSSSPPMRRLSASSLLEERCQMGYQIPIDPRYRDTRPIARSASSLYNMSKEVSLSTHNLTNTLGGGMMMHQHQLPLQHQIQPPTLHPQMHVNPLRKRARSISNTNINNTPPPSIYIEEYMEPGEQSSAAKTNSQESFTNFVYTEVHQPLNEEGIASVSNAEEEIPFIDDGSPTEEEKPYVPLPIPPQHSKSIISNRKASSSTSLINQRKTVSFDLEDDENKPLELAASINRKFHTHDAISNYCRDSSSKESLARDSNSSLDKDKDKEKVTLIQKIRRELNSYRSTSGGDGNNSGGSNSNSNRSSSESIEKMPLLTQRFREISMEPRRELNSIRSTSSRATNLSYNGYNKLQQQQQQQQQQLMQKRFINNANHVNQIKPSDQVILHPKNRTTQNVNTNLKQSPRFIPNTTSNVSVSESAFASGSASVSASVSNKIIKPCQESNLKEKSLSQSNIDYLEFKEFSIPYGQGKVKEMAEFFTQNKDFKLQPFALQQATKVMTPSPTQRLSKSTSDLLETPLASKRSMKKPPLLTQHEQCDIIKQLKEWSIFGLEGRDFEISLKNAASNSNSSSSSIQSNEIQQRISLNNCCLNTCNNNHNHSHSHNHSNINNNHACNEQAKCETTPQSLLATPCKFLTSLSTSSKTTSTSKAHLNVNCDSQCCCLSTKCCCCSYMENCTETCTNTKCTCCCHDQDRELQKQQQQQQLKDHVYETPETQHESNDDEFASVSNFEPTAATTTPSTSSCTSPTGSSSTFRRCGTLTLCPKSKSVRSVKRKQQKQTKLSSCSTQARREVAATTTPSATTTGSPSRCKVLLSLASSLNAPDDDNASVTTTSTPGAITTSASGKRTCSSTCPHCCVDFENDQTEDVIDDGDTNDNDDDDVYNDNEDDNDDVDDDDEDVCFDDCEAVDDNLDDENMTS</sequence>
<dbReference type="FunFam" id="2.30.42.10:FF:000032">
    <property type="entry name" value="Afadin isoform A"/>
    <property type="match status" value="1"/>
</dbReference>
<dbReference type="PANTHER" id="PTHR10398:SF2">
    <property type="entry name" value="AFADIN"/>
    <property type="match status" value="1"/>
</dbReference>
<feature type="domain" description="Ras-associating" evidence="4">
    <location>
        <begin position="41"/>
        <end position="135"/>
    </location>
</feature>
<feature type="compositionally biased region" description="Polar residues" evidence="2">
    <location>
        <begin position="171"/>
        <end position="188"/>
    </location>
</feature>
<dbReference type="SUPFAM" id="SSF54236">
    <property type="entry name" value="Ubiquitin-like"/>
    <property type="match status" value="2"/>
</dbReference>
<feature type="compositionally biased region" description="Low complexity" evidence="2">
    <location>
        <begin position="570"/>
        <end position="582"/>
    </location>
</feature>
<dbReference type="InterPro" id="IPR001478">
    <property type="entry name" value="PDZ"/>
</dbReference>
<dbReference type="GO" id="GO:0007165">
    <property type="term" value="P:signal transduction"/>
    <property type="evidence" value="ECO:0007669"/>
    <property type="project" value="InterPro"/>
</dbReference>
<dbReference type="GO" id="GO:0050839">
    <property type="term" value="F:cell adhesion molecule binding"/>
    <property type="evidence" value="ECO:0007669"/>
    <property type="project" value="TreeGrafter"/>
</dbReference>
<dbReference type="FunFam" id="2.60.200.20:FF:000024">
    <property type="entry name" value="afadin isoform X2"/>
    <property type="match status" value="1"/>
</dbReference>
<name>A0A1I8P1F7_STOCA</name>
<dbReference type="InterPro" id="IPR028842">
    <property type="entry name" value="Afadin"/>
</dbReference>
<dbReference type="SMART" id="SM00228">
    <property type="entry name" value="PDZ"/>
    <property type="match status" value="1"/>
</dbReference>
<feature type="region of interest" description="Disordered" evidence="2">
    <location>
        <begin position="1108"/>
        <end position="1139"/>
    </location>
</feature>
<feature type="region of interest" description="Disordered" evidence="2">
    <location>
        <begin position="2017"/>
        <end position="2051"/>
    </location>
</feature>
<dbReference type="InterPro" id="IPR000253">
    <property type="entry name" value="FHA_dom"/>
</dbReference>
<evidence type="ECO:0000256" key="2">
    <source>
        <dbReference type="SAM" id="MobiDB-lite"/>
    </source>
</evidence>
<feature type="compositionally biased region" description="Polar residues" evidence="2">
    <location>
        <begin position="1341"/>
        <end position="1356"/>
    </location>
</feature>
<feature type="compositionally biased region" description="Basic and acidic residues" evidence="2">
    <location>
        <begin position="1413"/>
        <end position="1433"/>
    </location>
</feature>
<feature type="domain" description="Ras-associating" evidence="4">
    <location>
        <begin position="244"/>
        <end position="336"/>
    </location>
</feature>
<dbReference type="CDD" id="cd06789">
    <property type="entry name" value="PDZ_AFDN-like"/>
    <property type="match status" value="1"/>
</dbReference>
<dbReference type="EnsemblMetazoa" id="SCAU003939-RD">
    <property type="protein sequence ID" value="SCAU003939-PD"/>
    <property type="gene ID" value="SCAU003939"/>
</dbReference>
<keyword evidence="1" id="KW-0130">Cell adhesion</keyword>
<dbReference type="GO" id="GO:0032880">
    <property type="term" value="P:regulation of protein localization"/>
    <property type="evidence" value="ECO:0007669"/>
    <property type="project" value="TreeGrafter"/>
</dbReference>
<dbReference type="InterPro" id="IPR029071">
    <property type="entry name" value="Ubiquitin-like_domsf"/>
</dbReference>
<dbReference type="PANTHER" id="PTHR10398">
    <property type="entry name" value="AFADIN"/>
    <property type="match status" value="1"/>
</dbReference>
<dbReference type="SMART" id="SM00314">
    <property type="entry name" value="RA"/>
    <property type="match status" value="2"/>
</dbReference>
<dbReference type="InterPro" id="IPR000159">
    <property type="entry name" value="RA_dom"/>
</dbReference>
<dbReference type="Proteomes" id="UP000095300">
    <property type="component" value="Unassembled WGS sequence"/>
</dbReference>
<dbReference type="Gene3D" id="2.60.200.20">
    <property type="match status" value="1"/>
</dbReference>
<accession>A0A1I8P1F7</accession>
<feature type="region of interest" description="Disordered" evidence="2">
    <location>
        <begin position="1851"/>
        <end position="1904"/>
    </location>
</feature>
<dbReference type="Gene3D" id="3.10.20.90">
    <property type="entry name" value="Phosphatidylinositol 3-kinase Catalytic Subunit, Chain A, domain 1"/>
    <property type="match status" value="2"/>
</dbReference>
<feature type="region of interest" description="Disordered" evidence="2">
    <location>
        <begin position="149"/>
        <end position="194"/>
    </location>
</feature>
<evidence type="ECO:0000313" key="7">
    <source>
        <dbReference type="Proteomes" id="UP000095300"/>
    </source>
</evidence>
<reference evidence="6" key="1">
    <citation type="submission" date="2020-05" db="UniProtKB">
        <authorList>
            <consortium name="EnsemblMetazoa"/>
        </authorList>
    </citation>
    <scope>IDENTIFICATION</scope>
    <source>
        <strain evidence="6">USDA</strain>
    </source>
</reference>
<feature type="compositionally biased region" description="Basic and acidic residues" evidence="2">
    <location>
        <begin position="155"/>
        <end position="170"/>
    </location>
</feature>
<feature type="compositionally biased region" description="Gly residues" evidence="2">
    <location>
        <begin position="536"/>
        <end position="557"/>
    </location>
</feature>
<proteinExistence type="predicted"/>
<feature type="region of interest" description="Disordered" evidence="2">
    <location>
        <begin position="1972"/>
        <end position="1999"/>
    </location>
</feature>
<feature type="region of interest" description="Disordered" evidence="2">
    <location>
        <begin position="1922"/>
        <end position="1958"/>
    </location>
</feature>
<dbReference type="GO" id="GO:0005912">
    <property type="term" value="C:adherens junction"/>
    <property type="evidence" value="ECO:0007669"/>
    <property type="project" value="TreeGrafter"/>
</dbReference>
<feature type="compositionally biased region" description="Polar residues" evidence="2">
    <location>
        <begin position="524"/>
        <end position="535"/>
    </location>
</feature>
<gene>
    <name evidence="6" type="primary">106084304</name>
</gene>
<dbReference type="SMART" id="SM01132">
    <property type="entry name" value="DIL"/>
    <property type="match status" value="1"/>
</dbReference>
<feature type="compositionally biased region" description="Low complexity" evidence="2">
    <location>
        <begin position="1883"/>
        <end position="1904"/>
    </location>
</feature>
<dbReference type="SUPFAM" id="SSF50156">
    <property type="entry name" value="PDZ domain-like"/>
    <property type="match status" value="1"/>
</dbReference>
<evidence type="ECO:0000313" key="6">
    <source>
        <dbReference type="EnsemblMetazoa" id="SCAU003939-PD"/>
    </source>
</evidence>
<dbReference type="InterPro" id="IPR037977">
    <property type="entry name" value="CBD_Afadin"/>
</dbReference>
<feature type="region of interest" description="Disordered" evidence="2">
    <location>
        <begin position="481"/>
        <end position="596"/>
    </location>
</feature>
<dbReference type="SMART" id="SM00240">
    <property type="entry name" value="FHA"/>
    <property type="match status" value="1"/>
</dbReference>
<feature type="compositionally biased region" description="Polar residues" evidence="2">
    <location>
        <begin position="1126"/>
        <end position="1138"/>
    </location>
</feature>
<dbReference type="InterPro" id="IPR036034">
    <property type="entry name" value="PDZ_sf"/>
</dbReference>
<dbReference type="PROSITE" id="PS50106">
    <property type="entry name" value="PDZ"/>
    <property type="match status" value="1"/>
</dbReference>
<evidence type="ECO:0000256" key="1">
    <source>
        <dbReference type="ARBA" id="ARBA00022889"/>
    </source>
</evidence>